<dbReference type="AlphaFoldDB" id="A0AA39U9P9"/>
<accession>A0AA39U9P9</accession>
<dbReference type="EMBL" id="JAUEPU010000172">
    <property type="protein sequence ID" value="KAK0474449.1"/>
    <property type="molecule type" value="Genomic_DNA"/>
</dbReference>
<organism evidence="1 2">
    <name type="scientific">Armillaria luteobubalina</name>
    <dbReference type="NCBI Taxonomy" id="153913"/>
    <lineage>
        <taxon>Eukaryota</taxon>
        <taxon>Fungi</taxon>
        <taxon>Dikarya</taxon>
        <taxon>Basidiomycota</taxon>
        <taxon>Agaricomycotina</taxon>
        <taxon>Agaricomycetes</taxon>
        <taxon>Agaricomycetidae</taxon>
        <taxon>Agaricales</taxon>
        <taxon>Marasmiineae</taxon>
        <taxon>Physalacriaceae</taxon>
        <taxon>Armillaria</taxon>
    </lineage>
</organism>
<proteinExistence type="predicted"/>
<gene>
    <name evidence="1" type="ORF">EDD18DRAFT_1116585</name>
</gene>
<protein>
    <submittedName>
        <fullName evidence="1">Uncharacterized protein</fullName>
    </submittedName>
</protein>
<name>A0AA39U9P9_9AGAR</name>
<evidence type="ECO:0000313" key="1">
    <source>
        <dbReference type="EMBL" id="KAK0474449.1"/>
    </source>
</evidence>
<comment type="caution">
    <text evidence="1">The sequence shown here is derived from an EMBL/GenBank/DDBJ whole genome shotgun (WGS) entry which is preliminary data.</text>
</comment>
<dbReference type="Proteomes" id="UP001175228">
    <property type="component" value="Unassembled WGS sequence"/>
</dbReference>
<keyword evidence="2" id="KW-1185">Reference proteome</keyword>
<evidence type="ECO:0000313" key="2">
    <source>
        <dbReference type="Proteomes" id="UP001175228"/>
    </source>
</evidence>
<reference evidence="1" key="1">
    <citation type="submission" date="2023-06" db="EMBL/GenBank/DDBJ databases">
        <authorList>
            <consortium name="Lawrence Berkeley National Laboratory"/>
            <person name="Ahrendt S."/>
            <person name="Sahu N."/>
            <person name="Indic B."/>
            <person name="Wong-Bajracharya J."/>
            <person name="Merenyi Z."/>
            <person name="Ke H.-M."/>
            <person name="Monk M."/>
            <person name="Kocsube S."/>
            <person name="Drula E."/>
            <person name="Lipzen A."/>
            <person name="Balint B."/>
            <person name="Henrissat B."/>
            <person name="Andreopoulos B."/>
            <person name="Martin F.M."/>
            <person name="Harder C.B."/>
            <person name="Rigling D."/>
            <person name="Ford K.L."/>
            <person name="Foster G.D."/>
            <person name="Pangilinan J."/>
            <person name="Papanicolaou A."/>
            <person name="Barry K."/>
            <person name="LaButti K."/>
            <person name="Viragh M."/>
            <person name="Koriabine M."/>
            <person name="Yan M."/>
            <person name="Riley R."/>
            <person name="Champramary S."/>
            <person name="Plett K.L."/>
            <person name="Tsai I.J."/>
            <person name="Slot J."/>
            <person name="Sipos G."/>
            <person name="Plett J."/>
            <person name="Nagy L.G."/>
            <person name="Grigoriev I.V."/>
        </authorList>
    </citation>
    <scope>NUCLEOTIDE SEQUENCE</scope>
    <source>
        <strain evidence="1">HWK02</strain>
    </source>
</reference>
<sequence length="102" mass="11159">MQSLVFNVPDGQDADVCFIKIFISMKAVDIGPIEQPETPCADAKMQSVILVLEIPVAPSGPKWASEIITIISKHNTSMISKILLHESWDDRPSPTDTVIQLG</sequence>